<reference evidence="1 2" key="1">
    <citation type="submission" date="2019-07" db="EMBL/GenBank/DDBJ databases">
        <title>Whole genome shotgun sequence of Deinococcus cellulosilyticus NBRC 106333.</title>
        <authorList>
            <person name="Hosoyama A."/>
            <person name="Uohara A."/>
            <person name="Ohji S."/>
            <person name="Ichikawa N."/>
        </authorList>
    </citation>
    <scope>NUCLEOTIDE SEQUENCE [LARGE SCALE GENOMIC DNA]</scope>
    <source>
        <strain evidence="1 2">NBRC 106333</strain>
    </source>
</reference>
<gene>
    <name evidence="1" type="ORF">DC3_30430</name>
</gene>
<protein>
    <submittedName>
        <fullName evidence="1">Transcriptional regulator</fullName>
    </submittedName>
</protein>
<dbReference type="OrthoDB" id="7566033at2"/>
<evidence type="ECO:0000313" key="1">
    <source>
        <dbReference type="EMBL" id="GEM47408.1"/>
    </source>
</evidence>
<organism evidence="1 2">
    <name type="scientific">Deinococcus cellulosilyticus (strain DSM 18568 / NBRC 106333 / KACC 11606 / 5516J-15)</name>
    <dbReference type="NCBI Taxonomy" id="1223518"/>
    <lineage>
        <taxon>Bacteria</taxon>
        <taxon>Thermotogati</taxon>
        <taxon>Deinococcota</taxon>
        <taxon>Deinococci</taxon>
        <taxon>Deinococcales</taxon>
        <taxon>Deinococcaceae</taxon>
        <taxon>Deinococcus</taxon>
    </lineage>
</organism>
<keyword evidence="2" id="KW-1185">Reference proteome</keyword>
<proteinExistence type="predicted"/>
<sequence>MVHTERITTEITEPITVFLIGMRVNKLLPFSKWWKVAMAMPPMIASLMKHPEKGMLHAESFFRFGPMTTIMVSYWKSPEHLENFARNPSDPHFQAWQDFYKLVGTDGSVGIWHETYVIEPGRVECVYANMPMFGLLGATKNAIPAKGHRSTFRKRLQGKEAVTGH</sequence>
<dbReference type="Proteomes" id="UP000321306">
    <property type="component" value="Unassembled WGS sequence"/>
</dbReference>
<comment type="caution">
    <text evidence="1">The sequence shown here is derived from an EMBL/GenBank/DDBJ whole genome shotgun (WGS) entry which is preliminary data.</text>
</comment>
<dbReference type="AlphaFoldDB" id="A0A511N4K7"/>
<dbReference type="Pfam" id="PF13826">
    <property type="entry name" value="Monooxy_af470-like"/>
    <property type="match status" value="1"/>
</dbReference>
<evidence type="ECO:0000313" key="2">
    <source>
        <dbReference type="Proteomes" id="UP000321306"/>
    </source>
</evidence>
<accession>A0A511N4K7</accession>
<dbReference type="EMBL" id="BJXB01000013">
    <property type="protein sequence ID" value="GEM47408.1"/>
    <property type="molecule type" value="Genomic_DNA"/>
</dbReference>
<dbReference type="RefSeq" id="WP_146885639.1">
    <property type="nucleotide sequence ID" value="NZ_BJXB01000013.1"/>
</dbReference>
<name>A0A511N4K7_DEIC1</name>
<dbReference type="InterPro" id="IPR025444">
    <property type="entry name" value="Monooxy_af470"/>
</dbReference>